<dbReference type="InterPro" id="IPR001387">
    <property type="entry name" value="Cro/C1-type_HTH"/>
</dbReference>
<name>A0ABZ3II61_9FIRM</name>
<accession>A0ABZ3II61</accession>
<dbReference type="InterPro" id="IPR010982">
    <property type="entry name" value="Lambda_DNA-bd_dom_sf"/>
</dbReference>
<sequence length="156" mass="17731">MDIGKKIIELREKKGWTQYRLYKEAKIGQSTLSQIESGVKKSPNSDTLQKIATALGVSMAEFDETPLPEHAKQLTDKFITAMDSEEKTPLEQQAADIFKSMSPEEQQKMLMPFFKQTSANTYEIDENLLLDEFKRLSIESQQAIATIIRNLVSAQK</sequence>
<dbReference type="PROSITE" id="PS50943">
    <property type="entry name" value="HTH_CROC1"/>
    <property type="match status" value="1"/>
</dbReference>
<evidence type="ECO:0000256" key="1">
    <source>
        <dbReference type="ARBA" id="ARBA00023125"/>
    </source>
</evidence>
<evidence type="ECO:0000313" key="4">
    <source>
        <dbReference type="Proteomes" id="UP000216752"/>
    </source>
</evidence>
<dbReference type="Gene3D" id="1.10.260.40">
    <property type="entry name" value="lambda repressor-like DNA-binding domains"/>
    <property type="match status" value="1"/>
</dbReference>
<dbReference type="PANTHER" id="PTHR46797">
    <property type="entry name" value="HTH-TYPE TRANSCRIPTIONAL REGULATOR"/>
    <property type="match status" value="1"/>
</dbReference>
<reference evidence="3" key="1">
    <citation type="submission" date="2024-05" db="EMBL/GenBank/DDBJ databases">
        <title>Isolation and characterization of Sporomusa carbonis sp. nov., a carboxydotrophic hydrogenogen in the genus of Sporomusa isolated from a charcoal burning pile.</title>
        <authorList>
            <person name="Boeer T."/>
            <person name="Rosenbaum F."/>
            <person name="Eysell L."/>
            <person name="Mueller V."/>
            <person name="Daniel R."/>
            <person name="Poehlein A."/>
        </authorList>
    </citation>
    <scope>NUCLEOTIDE SEQUENCE [LARGE SCALE GENOMIC DNA]</scope>
    <source>
        <strain evidence="3">DSM 10669</strain>
    </source>
</reference>
<dbReference type="InterPro" id="IPR050807">
    <property type="entry name" value="TransReg_Diox_bact_type"/>
</dbReference>
<keyword evidence="1" id="KW-0238">DNA-binding</keyword>
<proteinExistence type="predicted"/>
<feature type="domain" description="HTH cro/C1-type" evidence="2">
    <location>
        <begin position="7"/>
        <end position="62"/>
    </location>
</feature>
<gene>
    <name evidence="3" type="ORF">SPSIL_014760</name>
</gene>
<protein>
    <recommendedName>
        <fullName evidence="2">HTH cro/C1-type domain-containing protein</fullName>
    </recommendedName>
</protein>
<dbReference type="CDD" id="cd00093">
    <property type="entry name" value="HTH_XRE"/>
    <property type="match status" value="1"/>
</dbReference>
<dbReference type="EMBL" id="CP155573">
    <property type="protein sequence ID" value="XFO65366.1"/>
    <property type="molecule type" value="Genomic_DNA"/>
</dbReference>
<keyword evidence="4" id="KW-1185">Reference proteome</keyword>
<dbReference type="Pfam" id="PF01381">
    <property type="entry name" value="HTH_3"/>
    <property type="match status" value="1"/>
</dbReference>
<evidence type="ECO:0000259" key="2">
    <source>
        <dbReference type="PROSITE" id="PS50943"/>
    </source>
</evidence>
<organism evidence="3 4">
    <name type="scientific">Sporomusa silvacetica DSM 10669</name>
    <dbReference type="NCBI Taxonomy" id="1123289"/>
    <lineage>
        <taxon>Bacteria</taxon>
        <taxon>Bacillati</taxon>
        <taxon>Bacillota</taxon>
        <taxon>Negativicutes</taxon>
        <taxon>Selenomonadales</taxon>
        <taxon>Sporomusaceae</taxon>
        <taxon>Sporomusa</taxon>
    </lineage>
</organism>
<evidence type="ECO:0000313" key="3">
    <source>
        <dbReference type="EMBL" id="XFO65366.1"/>
    </source>
</evidence>
<dbReference type="Proteomes" id="UP000216752">
    <property type="component" value="Chromosome"/>
</dbReference>
<dbReference type="SUPFAM" id="SSF47413">
    <property type="entry name" value="lambda repressor-like DNA-binding domains"/>
    <property type="match status" value="1"/>
</dbReference>
<dbReference type="SMART" id="SM00530">
    <property type="entry name" value="HTH_XRE"/>
    <property type="match status" value="1"/>
</dbReference>
<dbReference type="PANTHER" id="PTHR46797:SF1">
    <property type="entry name" value="METHYLPHOSPHONATE SYNTHASE"/>
    <property type="match status" value="1"/>
</dbReference>
<dbReference type="RefSeq" id="WP_094603428.1">
    <property type="nucleotide sequence ID" value="NZ_CP155573.1"/>
</dbReference>